<dbReference type="SUPFAM" id="SSF88659">
    <property type="entry name" value="Sigma3 and sigma4 domains of RNA polymerase sigma factors"/>
    <property type="match status" value="1"/>
</dbReference>
<keyword evidence="4" id="KW-0238">DNA-binding</keyword>
<evidence type="ECO:0000259" key="8">
    <source>
        <dbReference type="Pfam" id="PF08281"/>
    </source>
</evidence>
<evidence type="ECO:0000313" key="10">
    <source>
        <dbReference type="Proteomes" id="UP000199603"/>
    </source>
</evidence>
<dbReference type="InterPro" id="IPR013325">
    <property type="entry name" value="RNA_pol_sigma_r2"/>
</dbReference>
<dbReference type="NCBIfam" id="NF004113">
    <property type="entry name" value="PRK05602.1"/>
    <property type="match status" value="1"/>
</dbReference>
<evidence type="ECO:0000256" key="4">
    <source>
        <dbReference type="ARBA" id="ARBA00023125"/>
    </source>
</evidence>
<accession>A0A1G6W4W3</accession>
<dbReference type="SUPFAM" id="SSF88946">
    <property type="entry name" value="Sigma2 domain of RNA polymerase sigma factors"/>
    <property type="match status" value="1"/>
</dbReference>
<dbReference type="InterPro" id="IPR039425">
    <property type="entry name" value="RNA_pol_sigma-70-like"/>
</dbReference>
<evidence type="ECO:0000256" key="6">
    <source>
        <dbReference type="SAM" id="MobiDB-lite"/>
    </source>
</evidence>
<dbReference type="Pfam" id="PF08281">
    <property type="entry name" value="Sigma70_r4_2"/>
    <property type="match status" value="1"/>
</dbReference>
<comment type="similarity">
    <text evidence="1">Belongs to the sigma-70 factor family. ECF subfamily.</text>
</comment>
<reference evidence="9 10" key="1">
    <citation type="submission" date="2016-10" db="EMBL/GenBank/DDBJ databases">
        <authorList>
            <person name="de Groot N.N."/>
        </authorList>
    </citation>
    <scope>NUCLEOTIDE SEQUENCE [LARGE SCALE GENOMIC DNA]</scope>
    <source>
        <strain evidence="9 10">DSM 16957</strain>
    </source>
</reference>
<dbReference type="OrthoDB" id="9784272at2"/>
<evidence type="ECO:0000313" key="9">
    <source>
        <dbReference type="EMBL" id="SDD60267.1"/>
    </source>
</evidence>
<dbReference type="GO" id="GO:0006352">
    <property type="term" value="P:DNA-templated transcription initiation"/>
    <property type="evidence" value="ECO:0007669"/>
    <property type="project" value="InterPro"/>
</dbReference>
<keyword evidence="3" id="KW-0731">Sigma factor</keyword>
<feature type="domain" description="RNA polymerase sigma-70 region 2" evidence="7">
    <location>
        <begin position="36"/>
        <end position="103"/>
    </location>
</feature>
<dbReference type="Pfam" id="PF04542">
    <property type="entry name" value="Sigma70_r2"/>
    <property type="match status" value="1"/>
</dbReference>
<proteinExistence type="inferred from homology"/>
<dbReference type="PANTHER" id="PTHR43133">
    <property type="entry name" value="RNA POLYMERASE ECF-TYPE SIGMA FACTO"/>
    <property type="match status" value="1"/>
</dbReference>
<dbReference type="InterPro" id="IPR013249">
    <property type="entry name" value="RNA_pol_sigma70_r4_t2"/>
</dbReference>
<dbReference type="Proteomes" id="UP000199603">
    <property type="component" value="Unassembled WGS sequence"/>
</dbReference>
<keyword evidence="5" id="KW-0804">Transcription</keyword>
<dbReference type="NCBIfam" id="TIGR02937">
    <property type="entry name" value="sigma70-ECF"/>
    <property type="match status" value="1"/>
</dbReference>
<dbReference type="GO" id="GO:0003677">
    <property type="term" value="F:DNA binding"/>
    <property type="evidence" value="ECO:0007669"/>
    <property type="project" value="UniProtKB-KW"/>
</dbReference>
<name>A0A1G6W4W3_9GAMM</name>
<dbReference type="InterPro" id="IPR036388">
    <property type="entry name" value="WH-like_DNA-bd_sf"/>
</dbReference>
<dbReference type="InterPro" id="IPR014284">
    <property type="entry name" value="RNA_pol_sigma-70_dom"/>
</dbReference>
<organism evidence="9 10">
    <name type="scientific">Aquimonas voraii</name>
    <dbReference type="NCBI Taxonomy" id="265719"/>
    <lineage>
        <taxon>Bacteria</taxon>
        <taxon>Pseudomonadati</taxon>
        <taxon>Pseudomonadota</taxon>
        <taxon>Gammaproteobacteria</taxon>
        <taxon>Lysobacterales</taxon>
        <taxon>Lysobacteraceae</taxon>
        <taxon>Aquimonas</taxon>
    </lineage>
</organism>
<dbReference type="InterPro" id="IPR013324">
    <property type="entry name" value="RNA_pol_sigma_r3/r4-like"/>
</dbReference>
<keyword evidence="2" id="KW-0805">Transcription regulation</keyword>
<evidence type="ECO:0000256" key="3">
    <source>
        <dbReference type="ARBA" id="ARBA00023082"/>
    </source>
</evidence>
<evidence type="ECO:0000256" key="2">
    <source>
        <dbReference type="ARBA" id="ARBA00023015"/>
    </source>
</evidence>
<dbReference type="Gene3D" id="1.10.10.10">
    <property type="entry name" value="Winged helix-like DNA-binding domain superfamily/Winged helix DNA-binding domain"/>
    <property type="match status" value="1"/>
</dbReference>
<dbReference type="STRING" id="265719.SAMN04488509_104104"/>
<evidence type="ECO:0000256" key="1">
    <source>
        <dbReference type="ARBA" id="ARBA00010641"/>
    </source>
</evidence>
<feature type="domain" description="RNA polymerase sigma factor 70 region 4 type 2" evidence="8">
    <location>
        <begin position="136"/>
        <end position="187"/>
    </location>
</feature>
<keyword evidence="10" id="KW-1185">Reference proteome</keyword>
<dbReference type="Gene3D" id="1.10.1740.10">
    <property type="match status" value="1"/>
</dbReference>
<feature type="compositionally biased region" description="Polar residues" evidence="6">
    <location>
        <begin position="123"/>
        <end position="132"/>
    </location>
</feature>
<evidence type="ECO:0000259" key="7">
    <source>
        <dbReference type="Pfam" id="PF04542"/>
    </source>
</evidence>
<dbReference type="AlphaFoldDB" id="A0A1G6W4W3"/>
<sequence>MPSVSPAASHGACAEDPDAALMAAAGRGEPRACAQLVDRHLARVHRLATRLLEDPSEAEDVAQELFLRLWQAAPGWRRGDARVSTWIHTVTLNLCRDRLRRRRPQLAIDETVENSLPGEASAQPENALQSGQREGALRQAIRELPERQREALLLFHFEGLDQAECAQALGVSVDALESLLARARRTLKHRFAASQGGAP</sequence>
<evidence type="ECO:0000256" key="5">
    <source>
        <dbReference type="ARBA" id="ARBA00023163"/>
    </source>
</evidence>
<dbReference type="EMBL" id="FNAG01000004">
    <property type="protein sequence ID" value="SDD60267.1"/>
    <property type="molecule type" value="Genomic_DNA"/>
</dbReference>
<dbReference type="PANTHER" id="PTHR43133:SF8">
    <property type="entry name" value="RNA POLYMERASE SIGMA FACTOR HI_1459-RELATED"/>
    <property type="match status" value="1"/>
</dbReference>
<dbReference type="CDD" id="cd06171">
    <property type="entry name" value="Sigma70_r4"/>
    <property type="match status" value="1"/>
</dbReference>
<dbReference type="InterPro" id="IPR007627">
    <property type="entry name" value="RNA_pol_sigma70_r2"/>
</dbReference>
<dbReference type="GO" id="GO:0016987">
    <property type="term" value="F:sigma factor activity"/>
    <property type="evidence" value="ECO:0007669"/>
    <property type="project" value="UniProtKB-KW"/>
</dbReference>
<feature type="region of interest" description="Disordered" evidence="6">
    <location>
        <begin position="110"/>
        <end position="134"/>
    </location>
</feature>
<gene>
    <name evidence="9" type="ORF">SAMN04488509_104104</name>
</gene>
<protein>
    <submittedName>
        <fullName evidence="9">RNA polymerase sigma-70 factor, ECF subfamily</fullName>
    </submittedName>
</protein>